<dbReference type="Proteomes" id="UP000094112">
    <property type="component" value="Unassembled WGS sequence"/>
</dbReference>
<dbReference type="PANTHER" id="PTHR14003:SF19">
    <property type="entry name" value="YY2 TRANSCRIPTION FACTOR"/>
    <property type="match status" value="1"/>
</dbReference>
<evidence type="ECO:0000256" key="3">
    <source>
        <dbReference type="ARBA" id="ARBA00022723"/>
    </source>
</evidence>
<dbReference type="SUPFAM" id="SSF57667">
    <property type="entry name" value="beta-beta-alpha zinc fingers"/>
    <property type="match status" value="1"/>
</dbReference>
<dbReference type="PROSITE" id="PS50157">
    <property type="entry name" value="ZINC_FINGER_C2H2_2"/>
    <property type="match status" value="2"/>
</dbReference>
<evidence type="ECO:0000259" key="10">
    <source>
        <dbReference type="PROSITE" id="PS50157"/>
    </source>
</evidence>
<evidence type="ECO:0000256" key="1">
    <source>
        <dbReference type="ARBA" id="ARBA00004123"/>
    </source>
</evidence>
<dbReference type="OrthoDB" id="6365676at2759"/>
<dbReference type="GO" id="GO:0000981">
    <property type="term" value="F:DNA-binding transcription factor activity, RNA polymerase II-specific"/>
    <property type="evidence" value="ECO:0007669"/>
    <property type="project" value="TreeGrafter"/>
</dbReference>
<organism evidence="11 12">
    <name type="scientific">Wickerhamomyces anomalus (strain ATCC 58044 / CBS 1984 / NCYC 433 / NRRL Y-366-8)</name>
    <name type="common">Yeast</name>
    <name type="synonym">Hansenula anomala</name>
    <dbReference type="NCBI Taxonomy" id="683960"/>
    <lineage>
        <taxon>Eukaryota</taxon>
        <taxon>Fungi</taxon>
        <taxon>Dikarya</taxon>
        <taxon>Ascomycota</taxon>
        <taxon>Saccharomycotina</taxon>
        <taxon>Saccharomycetes</taxon>
        <taxon>Phaffomycetales</taxon>
        <taxon>Wickerhamomycetaceae</taxon>
        <taxon>Wickerhamomyces</taxon>
    </lineage>
</organism>
<keyword evidence="7" id="KW-0539">Nucleus</keyword>
<keyword evidence="12" id="KW-1185">Reference proteome</keyword>
<dbReference type="AlphaFoldDB" id="A0A1E3NXQ6"/>
<dbReference type="GeneID" id="30202241"/>
<dbReference type="EMBL" id="KV454212">
    <property type="protein sequence ID" value="ODQ57885.1"/>
    <property type="molecule type" value="Genomic_DNA"/>
</dbReference>
<comment type="subcellular location">
    <subcellularLocation>
        <location evidence="1">Nucleus</location>
    </subcellularLocation>
</comment>
<evidence type="ECO:0000256" key="4">
    <source>
        <dbReference type="ARBA" id="ARBA00022737"/>
    </source>
</evidence>
<dbReference type="Gene3D" id="3.30.160.60">
    <property type="entry name" value="Classic Zinc Finger"/>
    <property type="match status" value="2"/>
</dbReference>
<feature type="domain" description="C2H2-type" evidence="10">
    <location>
        <begin position="137"/>
        <end position="164"/>
    </location>
</feature>
<protein>
    <recommendedName>
        <fullName evidence="10">C2H2-type domain-containing protein</fullName>
    </recommendedName>
</protein>
<feature type="domain" description="C2H2-type" evidence="10">
    <location>
        <begin position="165"/>
        <end position="194"/>
    </location>
</feature>
<dbReference type="GO" id="GO:0043709">
    <property type="term" value="P:cell adhesion involved in single-species biofilm formation"/>
    <property type="evidence" value="ECO:0007669"/>
    <property type="project" value="UniProtKB-ARBA"/>
</dbReference>
<accession>A0A1E3NXQ6</accession>
<dbReference type="GO" id="GO:0005634">
    <property type="term" value="C:nucleus"/>
    <property type="evidence" value="ECO:0007669"/>
    <property type="project" value="UniProtKB-SubCell"/>
</dbReference>
<dbReference type="GO" id="GO:0008270">
    <property type="term" value="F:zinc ion binding"/>
    <property type="evidence" value="ECO:0007669"/>
    <property type="project" value="UniProtKB-KW"/>
</dbReference>
<keyword evidence="6" id="KW-0862">Zinc</keyword>
<evidence type="ECO:0000313" key="11">
    <source>
        <dbReference type="EMBL" id="ODQ57885.1"/>
    </source>
</evidence>
<dbReference type="GO" id="GO:2000221">
    <property type="term" value="P:negative regulation of pseudohyphal growth"/>
    <property type="evidence" value="ECO:0007669"/>
    <property type="project" value="UniProtKB-ARBA"/>
</dbReference>
<dbReference type="GO" id="GO:0005667">
    <property type="term" value="C:transcription regulator complex"/>
    <property type="evidence" value="ECO:0007669"/>
    <property type="project" value="TreeGrafter"/>
</dbReference>
<evidence type="ECO:0000256" key="6">
    <source>
        <dbReference type="ARBA" id="ARBA00022833"/>
    </source>
</evidence>
<dbReference type="GO" id="GO:0000122">
    <property type="term" value="P:negative regulation of transcription by RNA polymerase II"/>
    <property type="evidence" value="ECO:0007669"/>
    <property type="project" value="UniProtKB-ARBA"/>
</dbReference>
<dbReference type="SMART" id="SM00355">
    <property type="entry name" value="ZnF_C2H2"/>
    <property type="match status" value="2"/>
</dbReference>
<proteinExistence type="predicted"/>
<dbReference type="Pfam" id="PF00096">
    <property type="entry name" value="zf-C2H2"/>
    <property type="match status" value="1"/>
</dbReference>
<evidence type="ECO:0000256" key="7">
    <source>
        <dbReference type="ARBA" id="ARBA00023242"/>
    </source>
</evidence>
<keyword evidence="2" id="KW-0678">Repressor</keyword>
<name>A0A1E3NXQ6_WICAA</name>
<dbReference type="GO" id="GO:0000785">
    <property type="term" value="C:chromatin"/>
    <property type="evidence" value="ECO:0007669"/>
    <property type="project" value="TreeGrafter"/>
</dbReference>
<evidence type="ECO:0000313" key="12">
    <source>
        <dbReference type="Proteomes" id="UP000094112"/>
    </source>
</evidence>
<evidence type="ECO:0000256" key="9">
    <source>
        <dbReference type="SAM" id="MobiDB-lite"/>
    </source>
</evidence>
<keyword evidence="5 8" id="KW-0863">Zinc-finger</keyword>
<gene>
    <name evidence="11" type="ORF">WICANDRAFT_80052</name>
</gene>
<dbReference type="RefSeq" id="XP_019037092.1">
    <property type="nucleotide sequence ID" value="XM_019184995.1"/>
</dbReference>
<evidence type="ECO:0000256" key="5">
    <source>
        <dbReference type="ARBA" id="ARBA00022771"/>
    </source>
</evidence>
<sequence length="203" mass="22986">MSLIDINYQHTRPTNITLPPISSIIKSLESSLPQHHVLSSSTSPIPAASESTGGLITNNNNIPTLIPKDSYTHYTYSTARSNSSDSLSSSPSSQLLHQPIQPIIQHQQPIIQIPDNIVPIQQEQINQDLNPTIKRKYTCKTCSKSFTTSGHLARHSRIHTGERKHVCPFPNCESRFARQDNCMQHYKTHLNNKLRKRKYNKKL</sequence>
<feature type="region of interest" description="Disordered" evidence="9">
    <location>
        <begin position="37"/>
        <end position="56"/>
    </location>
</feature>
<evidence type="ECO:0000256" key="8">
    <source>
        <dbReference type="PROSITE-ProRule" id="PRU00042"/>
    </source>
</evidence>
<evidence type="ECO:0000256" key="2">
    <source>
        <dbReference type="ARBA" id="ARBA00022491"/>
    </source>
</evidence>
<dbReference type="PROSITE" id="PS00028">
    <property type="entry name" value="ZINC_FINGER_C2H2_1"/>
    <property type="match status" value="2"/>
</dbReference>
<dbReference type="STRING" id="683960.A0A1E3NXQ6"/>
<dbReference type="PANTHER" id="PTHR14003">
    <property type="entry name" value="TRANSCRIPTIONAL REPRESSOR PROTEIN YY"/>
    <property type="match status" value="1"/>
</dbReference>
<dbReference type="InterPro" id="IPR013087">
    <property type="entry name" value="Znf_C2H2_type"/>
</dbReference>
<dbReference type="GO" id="GO:2000218">
    <property type="term" value="P:negative regulation of invasive growth in response to glucose limitation"/>
    <property type="evidence" value="ECO:0007669"/>
    <property type="project" value="UniProtKB-ARBA"/>
</dbReference>
<reference evidence="11 12" key="1">
    <citation type="journal article" date="2016" name="Proc. Natl. Acad. Sci. U.S.A.">
        <title>Comparative genomics of biotechnologically important yeasts.</title>
        <authorList>
            <person name="Riley R."/>
            <person name="Haridas S."/>
            <person name="Wolfe K.H."/>
            <person name="Lopes M.R."/>
            <person name="Hittinger C.T."/>
            <person name="Goeker M."/>
            <person name="Salamov A.A."/>
            <person name="Wisecaver J.H."/>
            <person name="Long T.M."/>
            <person name="Calvey C.H."/>
            <person name="Aerts A.L."/>
            <person name="Barry K.W."/>
            <person name="Choi C."/>
            <person name="Clum A."/>
            <person name="Coughlan A.Y."/>
            <person name="Deshpande S."/>
            <person name="Douglass A.P."/>
            <person name="Hanson S.J."/>
            <person name="Klenk H.-P."/>
            <person name="LaButti K.M."/>
            <person name="Lapidus A."/>
            <person name="Lindquist E.A."/>
            <person name="Lipzen A.M."/>
            <person name="Meier-Kolthoff J.P."/>
            <person name="Ohm R.A."/>
            <person name="Otillar R.P."/>
            <person name="Pangilinan J.L."/>
            <person name="Peng Y."/>
            <person name="Rokas A."/>
            <person name="Rosa C.A."/>
            <person name="Scheuner C."/>
            <person name="Sibirny A.A."/>
            <person name="Slot J.C."/>
            <person name="Stielow J.B."/>
            <person name="Sun H."/>
            <person name="Kurtzman C.P."/>
            <person name="Blackwell M."/>
            <person name="Grigoriev I.V."/>
            <person name="Jeffries T.W."/>
        </authorList>
    </citation>
    <scope>NUCLEOTIDE SEQUENCE [LARGE SCALE GENOMIC DNA]</scope>
    <source>
        <strain evidence="12">ATCC 58044 / CBS 1984 / NCYC 433 / NRRL Y-366-8</strain>
    </source>
</reference>
<keyword evidence="4" id="KW-0677">Repeat</keyword>
<dbReference type="FunFam" id="3.30.160.60:FF:001382">
    <property type="entry name" value="Transcriptional repressor"/>
    <property type="match status" value="1"/>
</dbReference>
<keyword evidence="3" id="KW-0479">Metal-binding</keyword>
<dbReference type="GO" id="GO:0000978">
    <property type="term" value="F:RNA polymerase II cis-regulatory region sequence-specific DNA binding"/>
    <property type="evidence" value="ECO:0007669"/>
    <property type="project" value="TreeGrafter"/>
</dbReference>
<dbReference type="InterPro" id="IPR036236">
    <property type="entry name" value="Znf_C2H2_sf"/>
</dbReference>